<dbReference type="GO" id="GO:0004519">
    <property type="term" value="F:endonuclease activity"/>
    <property type="evidence" value="ECO:0007669"/>
    <property type="project" value="UniProtKB-KW"/>
</dbReference>
<dbReference type="GO" id="GO:0016779">
    <property type="term" value="F:nucleotidyltransferase activity"/>
    <property type="evidence" value="ECO:0007669"/>
    <property type="project" value="UniProtKB-KW"/>
</dbReference>
<evidence type="ECO:0000256" key="6">
    <source>
        <dbReference type="SAM" id="MobiDB-lite"/>
    </source>
</evidence>
<reference evidence="9" key="1">
    <citation type="submission" date="2010-08" db="EMBL/GenBank/DDBJ databases">
        <authorList>
            <consortium name="Caenorhabditis japonica Sequencing Consortium"/>
            <person name="Wilson R.K."/>
        </authorList>
    </citation>
    <scope>NUCLEOTIDE SEQUENCE [LARGE SCALE GENOMIC DNA]</scope>
    <source>
        <strain evidence="9">DF5081</strain>
    </source>
</reference>
<sequence>MDAQQLKLVMDMQRKANLEMMDMQMDVQRKANLEMMEQMSRMVAQLIPTNGQPSPAAPTAESRHVSIMDSLSARLPTFFYDKDNQCTFDSWYSRYEDLIEKEGNELDDASKARLVLLKLDAQSYALFTNIILPKKPADLNLEEVVKTLKQHFGDEASVFRRRFEFINSEYQGNGLDEYMGQVKRRYNHSEWKKMDDEQIQCLAFICGLRSVEHDDLRTRALRTLEAQPDITLMEMVCDLKKMIGSRVDAKLPVNPTMHYGDIYAIKSQSSKKPMHLRKLHRHHPPRQPSVCRRCKGNHWERECWYKDAVCNNCQRKGESSKMLSSMVKSIRMQLDTGADVTLISQQDWIKLQKPSLHTTKGTLRSVNNKQIKVYGVFNCKYEIDGQAATGTCRVADTATLLGMDWISKSKKLYGRLTGRLNAVNSSRLEPSRTRTIATARLQLPPNAKPIYRKTTSMSSAAIALIKEERERRQHRHHQIKCNTCKRQLSKRKGKGRTSIEYNNEMWKRQSSPTSWDSQAASQHQKTTMPTAAFGGPDVPRKPTRHRRKAVRLNREPEHRTSNCKTPPKKESKGKDMDSLHNIVLLDQPTYDKLNKKTDQSILRSFAEFFAYFAFFSGFVNNPIRHYPISIFFRNAPQTIIKTRRSRTSALMKNTSQVPEDQVKARNSRNLPNSIV</sequence>
<evidence type="ECO:0000259" key="7">
    <source>
        <dbReference type="PROSITE" id="PS50175"/>
    </source>
</evidence>
<dbReference type="GO" id="GO:0006508">
    <property type="term" value="P:proteolysis"/>
    <property type="evidence" value="ECO:0007669"/>
    <property type="project" value="InterPro"/>
</dbReference>
<evidence type="ECO:0000313" key="9">
    <source>
        <dbReference type="Proteomes" id="UP000005237"/>
    </source>
</evidence>
<evidence type="ECO:0000256" key="4">
    <source>
        <dbReference type="ARBA" id="ARBA00022759"/>
    </source>
</evidence>
<organism evidence="8 9">
    <name type="scientific">Caenorhabditis japonica</name>
    <dbReference type="NCBI Taxonomy" id="281687"/>
    <lineage>
        <taxon>Eukaryota</taxon>
        <taxon>Metazoa</taxon>
        <taxon>Ecdysozoa</taxon>
        <taxon>Nematoda</taxon>
        <taxon>Chromadorea</taxon>
        <taxon>Rhabditida</taxon>
        <taxon>Rhabditina</taxon>
        <taxon>Rhabditomorpha</taxon>
        <taxon>Rhabditoidea</taxon>
        <taxon>Rhabditidae</taxon>
        <taxon>Peloderinae</taxon>
        <taxon>Caenorhabditis</taxon>
    </lineage>
</organism>
<evidence type="ECO:0000256" key="3">
    <source>
        <dbReference type="ARBA" id="ARBA00022722"/>
    </source>
</evidence>
<dbReference type="InterPro" id="IPR001995">
    <property type="entry name" value="Peptidase_A2_cat"/>
</dbReference>
<dbReference type="InterPro" id="IPR021109">
    <property type="entry name" value="Peptidase_aspartic_dom_sf"/>
</dbReference>
<accession>A0A8R1DFQ0</accession>
<keyword evidence="1" id="KW-0808">Transferase</keyword>
<dbReference type="GO" id="GO:0004190">
    <property type="term" value="F:aspartic-type endopeptidase activity"/>
    <property type="evidence" value="ECO:0007669"/>
    <property type="project" value="InterPro"/>
</dbReference>
<evidence type="ECO:0000256" key="2">
    <source>
        <dbReference type="ARBA" id="ARBA00022695"/>
    </source>
</evidence>
<evidence type="ECO:0000313" key="8">
    <source>
        <dbReference type="EnsemblMetazoa" id="CJA00650.1"/>
    </source>
</evidence>
<dbReference type="PANTHER" id="PTHR37984">
    <property type="entry name" value="PROTEIN CBG26694"/>
    <property type="match status" value="1"/>
</dbReference>
<evidence type="ECO:0000256" key="1">
    <source>
        <dbReference type="ARBA" id="ARBA00022679"/>
    </source>
</evidence>
<dbReference type="Proteomes" id="UP000005237">
    <property type="component" value="Unassembled WGS sequence"/>
</dbReference>
<evidence type="ECO:0000256" key="5">
    <source>
        <dbReference type="ARBA" id="ARBA00022801"/>
    </source>
</evidence>
<dbReference type="EnsemblMetazoa" id="CJA00650.1">
    <property type="protein sequence ID" value="CJA00650.1"/>
    <property type="gene ID" value="WBGene00119854"/>
</dbReference>
<keyword evidence="3" id="KW-0540">Nuclease</keyword>
<keyword evidence="5" id="KW-0378">Hydrolase</keyword>
<keyword evidence="4" id="KW-0255">Endonuclease</keyword>
<feature type="compositionally biased region" description="Basic residues" evidence="6">
    <location>
        <begin position="541"/>
        <end position="551"/>
    </location>
</feature>
<dbReference type="PANTHER" id="PTHR37984:SF5">
    <property type="entry name" value="PROTEIN NYNRIN-LIKE"/>
    <property type="match status" value="1"/>
</dbReference>
<keyword evidence="2" id="KW-0548">Nucleotidyltransferase</keyword>
<feature type="region of interest" description="Disordered" evidence="6">
    <location>
        <begin position="470"/>
        <end position="575"/>
    </location>
</feature>
<keyword evidence="9" id="KW-1185">Reference proteome</keyword>
<dbReference type="AlphaFoldDB" id="A0A8R1DFQ0"/>
<dbReference type="SUPFAM" id="SSF50630">
    <property type="entry name" value="Acid proteases"/>
    <property type="match status" value="1"/>
</dbReference>
<feature type="compositionally biased region" description="Polar residues" evidence="6">
    <location>
        <begin position="508"/>
        <end position="529"/>
    </location>
</feature>
<dbReference type="InterPro" id="IPR050951">
    <property type="entry name" value="Retrovirus_Pol_polyprotein"/>
</dbReference>
<feature type="region of interest" description="Disordered" evidence="6">
    <location>
        <begin position="646"/>
        <end position="675"/>
    </location>
</feature>
<dbReference type="Pfam" id="PF23309">
    <property type="entry name" value="DUF7083"/>
    <property type="match status" value="1"/>
</dbReference>
<protein>
    <submittedName>
        <fullName evidence="8">Peptidase A2 domain-containing protein</fullName>
    </submittedName>
</protein>
<name>A0A8R1DFQ0_CAEJA</name>
<dbReference type="PROSITE" id="PS50175">
    <property type="entry name" value="ASP_PROT_RETROV"/>
    <property type="match status" value="1"/>
</dbReference>
<feature type="compositionally biased region" description="Polar residues" evidence="6">
    <location>
        <begin position="647"/>
        <end position="658"/>
    </location>
</feature>
<reference evidence="8" key="2">
    <citation type="submission" date="2022-06" db="UniProtKB">
        <authorList>
            <consortium name="EnsemblMetazoa"/>
        </authorList>
    </citation>
    <scope>IDENTIFICATION</scope>
    <source>
        <strain evidence="8">DF5081</strain>
    </source>
</reference>
<feature type="domain" description="Peptidase A2" evidence="7">
    <location>
        <begin position="330"/>
        <end position="348"/>
    </location>
</feature>
<dbReference type="InterPro" id="IPR055510">
    <property type="entry name" value="DUF7083"/>
</dbReference>
<dbReference type="Gene3D" id="2.40.70.10">
    <property type="entry name" value="Acid Proteases"/>
    <property type="match status" value="1"/>
</dbReference>
<proteinExistence type="predicted"/>